<evidence type="ECO:0000313" key="2">
    <source>
        <dbReference type="Proteomes" id="UP000726777"/>
    </source>
</evidence>
<proteinExistence type="predicted"/>
<organism evidence="1 2">
    <name type="scientific">Vibrio parahaemolyticus</name>
    <dbReference type="NCBI Taxonomy" id="670"/>
    <lineage>
        <taxon>Bacteria</taxon>
        <taxon>Pseudomonadati</taxon>
        <taxon>Pseudomonadota</taxon>
        <taxon>Gammaproteobacteria</taxon>
        <taxon>Vibrionales</taxon>
        <taxon>Vibrionaceae</taxon>
        <taxon>Vibrio</taxon>
    </lineage>
</organism>
<gene>
    <name evidence="1" type="ORF">IB292_03220</name>
</gene>
<dbReference type="RefSeq" id="WP_228085716.1">
    <property type="nucleotide sequence ID" value="NZ_JACVHL010000002.1"/>
</dbReference>
<protein>
    <recommendedName>
        <fullName evidence="3">RiboL-PSP-HEPN domain-containing protein</fullName>
    </recommendedName>
</protein>
<sequence>MTLEDQMYMLVGKTLSTCQALEGNARTHFALKQVFKKQAAETLAAGGVVQPYDENLYERITNGEDRFGNAIDNFRSLHKKKYKGDCKIALNKVTESRNMFVHKYLLNQFDVQDDGKVLFKGFETVIAELLEMKNLFNKVNNMIVTEIEAIQAR</sequence>
<reference evidence="1" key="1">
    <citation type="submission" date="2020-09" db="EMBL/GenBank/DDBJ databases">
        <title>Genome sequence of Vibrio parahaemolyticus isolates.</title>
        <authorList>
            <person name="Hammerl J.A."/>
            <person name="Strauch E."/>
        </authorList>
    </citation>
    <scope>NUCLEOTIDE SEQUENCE</scope>
    <source>
        <strain evidence="1">17-VB00146</strain>
    </source>
</reference>
<name>A0A9Q3YHP3_VIBPH</name>
<accession>A0A9Q3YHP3</accession>
<dbReference type="AlphaFoldDB" id="A0A9Q3YHP3"/>
<comment type="caution">
    <text evidence="1">The sequence shown here is derived from an EMBL/GenBank/DDBJ whole genome shotgun (WGS) entry which is preliminary data.</text>
</comment>
<dbReference type="EMBL" id="JACVHL010000002">
    <property type="protein sequence ID" value="MCC3804043.1"/>
    <property type="molecule type" value="Genomic_DNA"/>
</dbReference>
<evidence type="ECO:0008006" key="3">
    <source>
        <dbReference type="Google" id="ProtNLM"/>
    </source>
</evidence>
<dbReference type="Proteomes" id="UP000726777">
    <property type="component" value="Unassembled WGS sequence"/>
</dbReference>
<evidence type="ECO:0000313" key="1">
    <source>
        <dbReference type="EMBL" id="MCC3804043.1"/>
    </source>
</evidence>